<dbReference type="InterPro" id="IPR050951">
    <property type="entry name" value="Retrovirus_Pol_polyprotein"/>
</dbReference>
<dbReference type="InterPro" id="IPR021109">
    <property type="entry name" value="Peptidase_aspartic_dom_sf"/>
</dbReference>
<name>A0AAD7VXN9_9TELE</name>
<accession>A0AAD7VXN9</accession>
<dbReference type="InterPro" id="IPR036397">
    <property type="entry name" value="RNaseH_sf"/>
</dbReference>
<sequence length="423" mass="45592">MHQPHTHSVSANRREKSTLCFYHGKFGDKAKKCLPPCSWSGNALAAAALAALSVGPSSGLLFITDSISGRRFLCDTGAQVSILPVSALDIRTAKLGPNLEAANGTPIPTFGTRSLTLCFAGQRFSWDFVLAKVSTPLLGADFLCANGLLVDVGNRQLVNAETFCSLASARLDCQSAKCQFGVPSIDFLGHHITSAGATPLPLKVKAVLQFPRPTTVKALQEFLDRGVGAVLEQQIDGVWQPLAFVSRQLRASEQKYSTFDHIQHVAGKQNTVADCLSRTLTSTVHLGIDYARMAVDQDADPDIQAFRTATTGLQLVDVPFDDKGWTSSSFFGGFTHLLTMVDRTTRWPEVVPLSGTTTAEVARGFIGTWIARFGFLLTSPQTGDHNSPHNCGPLSPNSWVFHSIGLQHIIPRPMACVSVFTVP</sequence>
<dbReference type="GO" id="GO:0003676">
    <property type="term" value="F:nucleic acid binding"/>
    <property type="evidence" value="ECO:0007669"/>
    <property type="project" value="InterPro"/>
</dbReference>
<proteinExistence type="predicted"/>
<dbReference type="EMBL" id="JAINUG010001450">
    <property type="protein sequence ID" value="KAJ8355288.1"/>
    <property type="molecule type" value="Genomic_DNA"/>
</dbReference>
<keyword evidence="3" id="KW-1185">Reference proteome</keyword>
<dbReference type="PANTHER" id="PTHR37984:SF15">
    <property type="entry name" value="INTEGRASE CATALYTIC DOMAIN-CONTAINING PROTEIN"/>
    <property type="match status" value="1"/>
</dbReference>
<dbReference type="Proteomes" id="UP001221898">
    <property type="component" value="Unassembled WGS sequence"/>
</dbReference>
<dbReference type="Pfam" id="PF17919">
    <property type="entry name" value="RT_RNaseH_2"/>
    <property type="match status" value="1"/>
</dbReference>
<evidence type="ECO:0000259" key="1">
    <source>
        <dbReference type="Pfam" id="PF17919"/>
    </source>
</evidence>
<comment type="caution">
    <text evidence="2">The sequence shown here is derived from an EMBL/GenBank/DDBJ whole genome shotgun (WGS) entry which is preliminary data.</text>
</comment>
<evidence type="ECO:0000313" key="3">
    <source>
        <dbReference type="Proteomes" id="UP001221898"/>
    </source>
</evidence>
<dbReference type="SUPFAM" id="SSF53098">
    <property type="entry name" value="Ribonuclease H-like"/>
    <property type="match status" value="1"/>
</dbReference>
<protein>
    <recommendedName>
        <fullName evidence="1">Reverse transcriptase/retrotransposon-derived protein RNase H-like domain-containing protein</fullName>
    </recommendedName>
</protein>
<reference evidence="2" key="1">
    <citation type="journal article" date="2023" name="Science">
        <title>Genome structures resolve the early diversification of teleost fishes.</title>
        <authorList>
            <person name="Parey E."/>
            <person name="Louis A."/>
            <person name="Montfort J."/>
            <person name="Bouchez O."/>
            <person name="Roques C."/>
            <person name="Iampietro C."/>
            <person name="Lluch J."/>
            <person name="Castinel A."/>
            <person name="Donnadieu C."/>
            <person name="Desvignes T."/>
            <person name="Floi Bucao C."/>
            <person name="Jouanno E."/>
            <person name="Wen M."/>
            <person name="Mejri S."/>
            <person name="Dirks R."/>
            <person name="Jansen H."/>
            <person name="Henkel C."/>
            <person name="Chen W.J."/>
            <person name="Zahm M."/>
            <person name="Cabau C."/>
            <person name="Klopp C."/>
            <person name="Thompson A.W."/>
            <person name="Robinson-Rechavi M."/>
            <person name="Braasch I."/>
            <person name="Lecointre G."/>
            <person name="Bobe J."/>
            <person name="Postlethwait J.H."/>
            <person name="Berthelot C."/>
            <person name="Roest Crollius H."/>
            <person name="Guiguen Y."/>
        </authorList>
    </citation>
    <scope>NUCLEOTIDE SEQUENCE</scope>
    <source>
        <strain evidence="2">NC1722</strain>
    </source>
</reference>
<dbReference type="SUPFAM" id="SSF50630">
    <property type="entry name" value="Acid proteases"/>
    <property type="match status" value="1"/>
</dbReference>
<dbReference type="InterPro" id="IPR012337">
    <property type="entry name" value="RNaseH-like_sf"/>
</dbReference>
<dbReference type="PANTHER" id="PTHR37984">
    <property type="entry name" value="PROTEIN CBG26694"/>
    <property type="match status" value="1"/>
</dbReference>
<dbReference type="Gene3D" id="3.30.420.10">
    <property type="entry name" value="Ribonuclease H-like superfamily/Ribonuclease H"/>
    <property type="match status" value="1"/>
</dbReference>
<dbReference type="Gene3D" id="2.40.70.10">
    <property type="entry name" value="Acid Proteases"/>
    <property type="match status" value="1"/>
</dbReference>
<organism evidence="2 3">
    <name type="scientific">Aldrovandia affinis</name>
    <dbReference type="NCBI Taxonomy" id="143900"/>
    <lineage>
        <taxon>Eukaryota</taxon>
        <taxon>Metazoa</taxon>
        <taxon>Chordata</taxon>
        <taxon>Craniata</taxon>
        <taxon>Vertebrata</taxon>
        <taxon>Euteleostomi</taxon>
        <taxon>Actinopterygii</taxon>
        <taxon>Neopterygii</taxon>
        <taxon>Teleostei</taxon>
        <taxon>Notacanthiformes</taxon>
        <taxon>Halosauridae</taxon>
        <taxon>Aldrovandia</taxon>
    </lineage>
</organism>
<dbReference type="SUPFAM" id="SSF56672">
    <property type="entry name" value="DNA/RNA polymerases"/>
    <property type="match status" value="1"/>
</dbReference>
<evidence type="ECO:0000313" key="2">
    <source>
        <dbReference type="EMBL" id="KAJ8355288.1"/>
    </source>
</evidence>
<feature type="domain" description="Reverse transcriptase/retrotransposon-derived protein RNase H-like" evidence="1">
    <location>
        <begin position="207"/>
        <end position="260"/>
    </location>
</feature>
<dbReference type="GO" id="GO:0006259">
    <property type="term" value="P:DNA metabolic process"/>
    <property type="evidence" value="ECO:0007669"/>
    <property type="project" value="UniProtKB-ARBA"/>
</dbReference>
<dbReference type="AlphaFoldDB" id="A0AAD7VXN9"/>
<dbReference type="InterPro" id="IPR041577">
    <property type="entry name" value="RT_RNaseH_2"/>
</dbReference>
<dbReference type="InterPro" id="IPR043502">
    <property type="entry name" value="DNA/RNA_pol_sf"/>
</dbReference>
<gene>
    <name evidence="2" type="ORF">AAFF_G00074880</name>
</gene>